<feature type="transmembrane region" description="Helical" evidence="8">
    <location>
        <begin position="316"/>
        <end position="346"/>
    </location>
</feature>
<comment type="similarity">
    <text evidence="2 7">Belongs to the membrane-bound acyltransferase family.</text>
</comment>
<organism evidence="9 10">
    <name type="scientific">Leadbettera azotonutricia (strain ATCC BAA-888 / DSM 13862 / ZAS-9)</name>
    <name type="common">Treponema azotonutricium</name>
    <dbReference type="NCBI Taxonomy" id="545695"/>
    <lineage>
        <taxon>Bacteria</taxon>
        <taxon>Pseudomonadati</taxon>
        <taxon>Spirochaetota</taxon>
        <taxon>Spirochaetia</taxon>
        <taxon>Spirochaetales</taxon>
        <taxon>Breznakiellaceae</taxon>
        <taxon>Leadbettera</taxon>
    </lineage>
</organism>
<keyword evidence="7" id="KW-0808">Transferase</keyword>
<feature type="transmembrane region" description="Helical" evidence="8">
    <location>
        <begin position="6"/>
        <end position="26"/>
    </location>
</feature>
<dbReference type="InterPro" id="IPR051085">
    <property type="entry name" value="MB_O-acyltransferase"/>
</dbReference>
<reference evidence="9 10" key="2">
    <citation type="journal article" date="2011" name="ISME J.">
        <title>RNA-seq reveals cooperative metabolic interactions between two termite-gut spirochete species in co-culture.</title>
        <authorList>
            <person name="Rosenthal A.Z."/>
            <person name="Matson E.G."/>
            <person name="Eldar A."/>
            <person name="Leadbetter J.R."/>
        </authorList>
    </citation>
    <scope>NUCLEOTIDE SEQUENCE [LARGE SCALE GENOMIC DNA]</scope>
    <source>
        <strain evidence="10">ATCC BAA-888 / DSM 13862 / ZAS-9</strain>
    </source>
</reference>
<dbReference type="PANTHER" id="PTHR13285:SF18">
    <property type="entry name" value="PROTEIN-CYSTEINE N-PALMITOYLTRANSFERASE RASP"/>
    <property type="match status" value="1"/>
</dbReference>
<keyword evidence="5 8" id="KW-1133">Transmembrane helix</keyword>
<feature type="transmembrane region" description="Helical" evidence="8">
    <location>
        <begin position="120"/>
        <end position="141"/>
    </location>
</feature>
<dbReference type="RefSeq" id="WP_015711726.1">
    <property type="nucleotide sequence ID" value="NC_015577.1"/>
</dbReference>
<dbReference type="KEGG" id="taz:TREAZ_0201"/>
<dbReference type="eggNOG" id="COG1696">
    <property type="taxonomic scope" value="Bacteria"/>
</dbReference>
<evidence type="ECO:0000256" key="4">
    <source>
        <dbReference type="ARBA" id="ARBA00022692"/>
    </source>
</evidence>
<feature type="transmembrane region" description="Helical" evidence="8">
    <location>
        <begin position="38"/>
        <end position="58"/>
    </location>
</feature>
<dbReference type="Proteomes" id="UP000009222">
    <property type="component" value="Chromosome"/>
</dbReference>
<accession>F5YES7</accession>
<keyword evidence="6 7" id="KW-0472">Membrane</keyword>
<dbReference type="InParanoid" id="F5YES7"/>
<evidence type="ECO:0000256" key="6">
    <source>
        <dbReference type="ARBA" id="ARBA00023136"/>
    </source>
</evidence>
<feature type="transmembrane region" description="Helical" evidence="8">
    <location>
        <begin position="367"/>
        <end position="388"/>
    </location>
</feature>
<dbReference type="EMBL" id="CP001841">
    <property type="protein sequence ID" value="AEF80339.1"/>
    <property type="molecule type" value="Genomic_DNA"/>
</dbReference>
<keyword evidence="4 8" id="KW-0812">Transmembrane</keyword>
<evidence type="ECO:0000256" key="2">
    <source>
        <dbReference type="ARBA" id="ARBA00010323"/>
    </source>
</evidence>
<name>F5YES7_LEAAZ</name>
<dbReference type="PANTHER" id="PTHR13285">
    <property type="entry name" value="ACYLTRANSFERASE"/>
    <property type="match status" value="1"/>
</dbReference>
<keyword evidence="10" id="KW-1185">Reference proteome</keyword>
<evidence type="ECO:0000256" key="7">
    <source>
        <dbReference type="PIRNR" id="PIRNR016636"/>
    </source>
</evidence>
<dbReference type="STRING" id="545695.TREAZ_0201"/>
<feature type="transmembrane region" description="Helical" evidence="8">
    <location>
        <begin position="230"/>
        <end position="246"/>
    </location>
</feature>
<dbReference type="PIRSF" id="PIRSF016636">
    <property type="entry name" value="AlgI_DltB"/>
    <property type="match status" value="1"/>
</dbReference>
<evidence type="ECO:0000313" key="10">
    <source>
        <dbReference type="Proteomes" id="UP000009222"/>
    </source>
</evidence>
<dbReference type="InterPro" id="IPR024194">
    <property type="entry name" value="Ac/AlaTfrase_AlgI/DltB"/>
</dbReference>
<dbReference type="PIRSF" id="PIRSF500217">
    <property type="entry name" value="AlgI"/>
    <property type="match status" value="1"/>
</dbReference>
<dbReference type="GO" id="GO:0016746">
    <property type="term" value="F:acyltransferase activity"/>
    <property type="evidence" value="ECO:0007669"/>
    <property type="project" value="UniProtKB-KW"/>
</dbReference>
<comment type="subcellular location">
    <subcellularLocation>
        <location evidence="1">Cell membrane</location>
        <topology evidence="1">Multi-pass membrane protein</topology>
    </subcellularLocation>
</comment>
<evidence type="ECO:0000256" key="8">
    <source>
        <dbReference type="SAM" id="Phobius"/>
    </source>
</evidence>
<evidence type="ECO:0000256" key="5">
    <source>
        <dbReference type="ARBA" id="ARBA00022989"/>
    </source>
</evidence>
<evidence type="ECO:0000313" key="9">
    <source>
        <dbReference type="EMBL" id="AEF80339.1"/>
    </source>
</evidence>
<dbReference type="FunCoup" id="F5YES7">
    <property type="interactions" value="99"/>
</dbReference>
<feature type="transmembrane region" description="Helical" evidence="8">
    <location>
        <begin position="450"/>
        <end position="469"/>
    </location>
</feature>
<dbReference type="HOGENOM" id="CLU_025255_1_3_12"/>
<dbReference type="AlphaFoldDB" id="F5YES7"/>
<evidence type="ECO:0000256" key="3">
    <source>
        <dbReference type="ARBA" id="ARBA00022475"/>
    </source>
</evidence>
<dbReference type="OrthoDB" id="9805788at2"/>
<dbReference type="InterPro" id="IPR028362">
    <property type="entry name" value="AlgI"/>
</dbReference>
<dbReference type="GO" id="GO:0005886">
    <property type="term" value="C:plasma membrane"/>
    <property type="evidence" value="ECO:0007669"/>
    <property type="project" value="UniProtKB-SubCell"/>
</dbReference>
<reference evidence="10" key="1">
    <citation type="submission" date="2009-12" db="EMBL/GenBank/DDBJ databases">
        <title>Complete sequence of Treponema azotonutricium strain ZAS-9.</title>
        <authorList>
            <person name="Tetu S.G."/>
            <person name="Matson E."/>
            <person name="Ren Q."/>
            <person name="Seshadri R."/>
            <person name="Elbourne L."/>
            <person name="Hassan K.A."/>
            <person name="Durkin A."/>
            <person name="Radune D."/>
            <person name="Mohamoud Y."/>
            <person name="Shay R."/>
            <person name="Jin S."/>
            <person name="Zhang X."/>
            <person name="Lucey K."/>
            <person name="Ballor N.R."/>
            <person name="Ottesen E."/>
            <person name="Rosenthal R."/>
            <person name="Allen A."/>
            <person name="Leadbetter J.R."/>
            <person name="Paulsen I.T."/>
        </authorList>
    </citation>
    <scope>NUCLEOTIDE SEQUENCE [LARGE SCALE GENOMIC DNA]</scope>
    <source>
        <strain evidence="10">ATCC BAA-888 / DSM 13862 / ZAS-9</strain>
    </source>
</reference>
<dbReference type="GO" id="GO:0042121">
    <property type="term" value="P:alginic acid biosynthetic process"/>
    <property type="evidence" value="ECO:0007669"/>
    <property type="project" value="InterPro"/>
</dbReference>
<gene>
    <name evidence="9" type="ordered locus">TREAZ_0201</name>
</gene>
<dbReference type="InterPro" id="IPR004299">
    <property type="entry name" value="MBOAT_fam"/>
</dbReference>
<feature type="transmembrane region" description="Helical" evidence="8">
    <location>
        <begin position="78"/>
        <end position="99"/>
    </location>
</feature>
<feature type="transmembrane region" description="Helical" evidence="8">
    <location>
        <begin position="153"/>
        <end position="173"/>
    </location>
</feature>
<proteinExistence type="inferred from homology"/>
<evidence type="ECO:0000256" key="1">
    <source>
        <dbReference type="ARBA" id="ARBA00004651"/>
    </source>
</evidence>
<keyword evidence="7" id="KW-0012">Acyltransferase</keyword>
<dbReference type="Pfam" id="PF03062">
    <property type="entry name" value="MBOAT"/>
    <property type="match status" value="1"/>
</dbReference>
<sequence length="481" mass="55326">MLFSSIIFIVFFLPIVLFLYYCCPFFKVKNVILLLASLLFYAWGEPKFVLIMLVSILLNHRIGILIGNSSFSVLKRKLFLALGVGLNLLLLFYFKYLGFGGEILNGIFKAFHISNLQVKVFKVALPLGISFYTFQSLSYLIDVYRKPGLVQKNILNLGLFISFFPQLIAGPIVRYHDINEQIRERKHSLDLFARGVERFIVGLAKKVLIANTMAEMLDGILLLPYNNVPSVYLLLAIVSGALQVYYDFSGYSDMAIGLGRMFGFRIMENFDYPLVTRSVSEFWKRWHISLSTWFRDYLYIPLGGSWKGQVRQVVNVLIVFTLVGLWHGAALNFVFFGFCNGILLIVERSLKKKITPLFNNKGPGLEIVKSILAHVYCLAVMISLFMFFRLDFKNGFLFYAAFIDFAKNIPVPVDILFLADTRFYILLGLGIIFSFPWWRKLKIQTNTLTVSLKYIVLIILFVWSFGTLATDAYNPFIYFRF</sequence>
<keyword evidence="3 7" id="KW-1003">Cell membrane</keyword>
<protein>
    <submittedName>
        <fullName evidence="9">Alginate O-acetylation protein</fullName>
    </submittedName>
</protein>
<feature type="transmembrane region" description="Helical" evidence="8">
    <location>
        <begin position="421"/>
        <end position="438"/>
    </location>
</feature>